<reference evidence="4" key="1">
    <citation type="submission" date="2021-03" db="EMBL/GenBank/DDBJ databases">
        <title>Agromyces archimandritus sp. nov., isolated from the cockroach Archimandrita tessellata.</title>
        <authorList>
            <person name="Guzman J."/>
            <person name="Ortuzar M."/>
            <person name="Poehlein A."/>
            <person name="Daniel R."/>
            <person name="Trujillo M."/>
            <person name="Vilcinskas A."/>
        </authorList>
    </citation>
    <scope>NUCLEOTIDE SEQUENCE</scope>
    <source>
        <strain evidence="4">G127AT</strain>
    </source>
</reference>
<feature type="domain" description="DUF1731" evidence="3">
    <location>
        <begin position="246"/>
        <end position="292"/>
    </location>
</feature>
<dbReference type="Pfam" id="PF01370">
    <property type="entry name" value="Epimerase"/>
    <property type="match status" value="1"/>
</dbReference>
<dbReference type="Pfam" id="PF08338">
    <property type="entry name" value="DUF1731"/>
    <property type="match status" value="1"/>
</dbReference>
<keyword evidence="5" id="KW-1185">Reference proteome</keyword>
<dbReference type="PANTHER" id="PTHR11092:SF0">
    <property type="entry name" value="EPIMERASE FAMILY PROTEIN SDR39U1"/>
    <property type="match status" value="1"/>
</dbReference>
<dbReference type="InterPro" id="IPR013549">
    <property type="entry name" value="DUF1731"/>
</dbReference>
<organism evidence="4 5">
    <name type="scientific">Agromyces archimandritae</name>
    <dbReference type="NCBI Taxonomy" id="2781962"/>
    <lineage>
        <taxon>Bacteria</taxon>
        <taxon>Bacillati</taxon>
        <taxon>Actinomycetota</taxon>
        <taxon>Actinomycetes</taxon>
        <taxon>Micrococcales</taxon>
        <taxon>Microbacteriaceae</taxon>
        <taxon>Agromyces</taxon>
    </lineage>
</organism>
<dbReference type="Proteomes" id="UP000671914">
    <property type="component" value="Chromosome"/>
</dbReference>
<sequence length="305" mass="32493">MRVLIAGASGFIGRALTARLVAEGHEVVRLVRRRAEADDESSWAPAAGVIDFAVMDRADAVVNLAGASLARIPWTAAVPRELVASRLDATRTLTDAMRKARRAPAVFVNASAVGFYGDRPGERLTEASEKGEGFLADLADRWEATAELAPEETRVVQLRSGVVLGDGGVLGRVRGLTRAGLGTRLGTGGQHWPWISLDDEVDAVMHLLERSAEQGPFNLTGPVPATADRVLGGLAERLHRPYWIAVPDGALDALAGAAGRELLLASQKALPVRLVQDGFRFRHETVEQALDAAVSARASRPVPAR</sequence>
<protein>
    <submittedName>
        <fullName evidence="4">TIGR01777 family oxidoreductase</fullName>
    </submittedName>
</protein>
<comment type="similarity">
    <text evidence="1">Belongs to the NAD(P)-dependent epimerase/dehydratase family. SDR39U1 subfamily.</text>
</comment>
<evidence type="ECO:0000313" key="5">
    <source>
        <dbReference type="Proteomes" id="UP000671914"/>
    </source>
</evidence>
<proteinExistence type="inferred from homology"/>
<name>A0A975FNC9_9MICO</name>
<evidence type="ECO:0000256" key="1">
    <source>
        <dbReference type="ARBA" id="ARBA00009353"/>
    </source>
</evidence>
<evidence type="ECO:0000259" key="2">
    <source>
        <dbReference type="Pfam" id="PF01370"/>
    </source>
</evidence>
<dbReference type="SUPFAM" id="SSF51735">
    <property type="entry name" value="NAD(P)-binding Rossmann-fold domains"/>
    <property type="match status" value="1"/>
</dbReference>
<dbReference type="PANTHER" id="PTHR11092">
    <property type="entry name" value="SUGAR NUCLEOTIDE EPIMERASE RELATED"/>
    <property type="match status" value="1"/>
</dbReference>
<dbReference type="RefSeq" id="WP_210899259.1">
    <property type="nucleotide sequence ID" value="NZ_CP071696.1"/>
</dbReference>
<gene>
    <name evidence="4" type="ORF">G127AT_01985</name>
</gene>
<dbReference type="InterPro" id="IPR010099">
    <property type="entry name" value="SDR39U1"/>
</dbReference>
<dbReference type="AlphaFoldDB" id="A0A975FNC9"/>
<accession>A0A975FNC9</accession>
<dbReference type="KEGG" id="aarc:G127AT_01985"/>
<dbReference type="InterPro" id="IPR036291">
    <property type="entry name" value="NAD(P)-bd_dom_sf"/>
</dbReference>
<dbReference type="NCBIfam" id="TIGR01777">
    <property type="entry name" value="yfcH"/>
    <property type="match status" value="1"/>
</dbReference>
<dbReference type="EMBL" id="CP071696">
    <property type="protein sequence ID" value="QTX05037.1"/>
    <property type="molecule type" value="Genomic_DNA"/>
</dbReference>
<feature type="domain" description="NAD-dependent epimerase/dehydratase" evidence="2">
    <location>
        <begin position="3"/>
        <end position="218"/>
    </location>
</feature>
<dbReference type="InterPro" id="IPR001509">
    <property type="entry name" value="Epimerase_deHydtase"/>
</dbReference>
<evidence type="ECO:0000259" key="3">
    <source>
        <dbReference type="Pfam" id="PF08338"/>
    </source>
</evidence>
<evidence type="ECO:0000313" key="4">
    <source>
        <dbReference type="EMBL" id="QTX05037.1"/>
    </source>
</evidence>
<dbReference type="Gene3D" id="3.40.50.720">
    <property type="entry name" value="NAD(P)-binding Rossmann-like Domain"/>
    <property type="match status" value="1"/>
</dbReference>